<feature type="compositionally biased region" description="Polar residues" evidence="1">
    <location>
        <begin position="75"/>
        <end position="93"/>
    </location>
</feature>
<protein>
    <submittedName>
        <fullName evidence="2">Uncharacterized protein</fullName>
    </submittedName>
</protein>
<accession>A0AA40B037</accession>
<dbReference type="EMBL" id="JAUKUA010000002">
    <property type="protein sequence ID" value="KAK0725200.1"/>
    <property type="molecule type" value="Genomic_DNA"/>
</dbReference>
<organism evidence="2 3">
    <name type="scientific">Lasiosphaeris hirsuta</name>
    <dbReference type="NCBI Taxonomy" id="260670"/>
    <lineage>
        <taxon>Eukaryota</taxon>
        <taxon>Fungi</taxon>
        <taxon>Dikarya</taxon>
        <taxon>Ascomycota</taxon>
        <taxon>Pezizomycotina</taxon>
        <taxon>Sordariomycetes</taxon>
        <taxon>Sordariomycetidae</taxon>
        <taxon>Sordariales</taxon>
        <taxon>Lasiosphaeriaceae</taxon>
        <taxon>Lasiosphaeris</taxon>
    </lineage>
</organism>
<sequence length="208" mass="22876">MSILPPPLRFHAEDGTPLDFGDSARRFLDTVLGEMVSVMTRQQGGWRLPREAVLLLREDEEGYPVVPDELRYPAPTTSTTTFAGGRSSPTSGENVEDKQRGQTCAAVAEALEMGVWLLARRDEARAEEWFARVAVAGVATGEGAGPSVSERDTKVLESLARCANYHLSRICSRRGEGPRAREHMKLAVVGSLFFDSFVGWEEAEFLFA</sequence>
<evidence type="ECO:0000256" key="1">
    <source>
        <dbReference type="SAM" id="MobiDB-lite"/>
    </source>
</evidence>
<evidence type="ECO:0000313" key="2">
    <source>
        <dbReference type="EMBL" id="KAK0725200.1"/>
    </source>
</evidence>
<comment type="caution">
    <text evidence="2">The sequence shown here is derived from an EMBL/GenBank/DDBJ whole genome shotgun (WGS) entry which is preliminary data.</text>
</comment>
<gene>
    <name evidence="2" type="ORF">B0H67DRAFT_569909</name>
</gene>
<proteinExistence type="predicted"/>
<keyword evidence="3" id="KW-1185">Reference proteome</keyword>
<name>A0AA40B037_9PEZI</name>
<dbReference type="AlphaFoldDB" id="A0AA40B037"/>
<reference evidence="2" key="1">
    <citation type="submission" date="2023-06" db="EMBL/GenBank/DDBJ databases">
        <title>Genome-scale phylogeny and comparative genomics of the fungal order Sordariales.</title>
        <authorList>
            <consortium name="Lawrence Berkeley National Laboratory"/>
            <person name="Hensen N."/>
            <person name="Bonometti L."/>
            <person name="Westerberg I."/>
            <person name="Brannstrom I.O."/>
            <person name="Guillou S."/>
            <person name="Cros-Aarteil S."/>
            <person name="Calhoun S."/>
            <person name="Haridas S."/>
            <person name="Kuo A."/>
            <person name="Mondo S."/>
            <person name="Pangilinan J."/>
            <person name="Riley R."/>
            <person name="Labutti K."/>
            <person name="Andreopoulos B."/>
            <person name="Lipzen A."/>
            <person name="Chen C."/>
            <person name="Yanf M."/>
            <person name="Daum C."/>
            <person name="Ng V."/>
            <person name="Clum A."/>
            <person name="Steindorff A."/>
            <person name="Ohm R."/>
            <person name="Martin F."/>
            <person name="Silar P."/>
            <person name="Natvig D."/>
            <person name="Lalanne C."/>
            <person name="Gautier V."/>
            <person name="Ament-Velasquez S.L."/>
            <person name="Kruys A."/>
            <person name="Hutchinson M.I."/>
            <person name="Powell A.J."/>
            <person name="Barry K."/>
            <person name="Miller A.N."/>
            <person name="Grigoriev I.V."/>
            <person name="Debuchy R."/>
            <person name="Gladieux P."/>
            <person name="Thoren M.H."/>
            <person name="Johannesson H."/>
        </authorList>
    </citation>
    <scope>NUCLEOTIDE SEQUENCE</scope>
    <source>
        <strain evidence="2">SMH4607-1</strain>
    </source>
</reference>
<feature type="region of interest" description="Disordered" evidence="1">
    <location>
        <begin position="71"/>
        <end position="100"/>
    </location>
</feature>
<evidence type="ECO:0000313" key="3">
    <source>
        <dbReference type="Proteomes" id="UP001172102"/>
    </source>
</evidence>
<dbReference type="Proteomes" id="UP001172102">
    <property type="component" value="Unassembled WGS sequence"/>
</dbReference>